<proteinExistence type="inferred from homology"/>
<protein>
    <submittedName>
        <fullName evidence="2">HypC/HybG/HupF family hydrogenase formation chaperone</fullName>
    </submittedName>
</protein>
<dbReference type="RefSeq" id="WP_386766121.1">
    <property type="nucleotide sequence ID" value="NZ_JBHSTI010000008.1"/>
</dbReference>
<dbReference type="Gene3D" id="2.30.30.140">
    <property type="match status" value="1"/>
</dbReference>
<dbReference type="EMBL" id="JBHSTI010000008">
    <property type="protein sequence ID" value="MFC6238157.1"/>
    <property type="molecule type" value="Genomic_DNA"/>
</dbReference>
<organism evidence="2 3">
    <name type="scientific">Longivirga aurantiaca</name>
    <dbReference type="NCBI Taxonomy" id="1837743"/>
    <lineage>
        <taxon>Bacteria</taxon>
        <taxon>Bacillati</taxon>
        <taxon>Actinomycetota</taxon>
        <taxon>Actinomycetes</taxon>
        <taxon>Sporichthyales</taxon>
        <taxon>Sporichthyaceae</taxon>
        <taxon>Longivirga</taxon>
    </lineage>
</organism>
<gene>
    <name evidence="2" type="ORF">ACFQGU_09725</name>
</gene>
<name>A0ABW1T0C3_9ACTN</name>
<dbReference type="InterPro" id="IPR001109">
    <property type="entry name" value="Hydrogenase_HupF/HypC"/>
</dbReference>
<evidence type="ECO:0000313" key="2">
    <source>
        <dbReference type="EMBL" id="MFC6238157.1"/>
    </source>
</evidence>
<keyword evidence="3" id="KW-1185">Reference proteome</keyword>
<comment type="similarity">
    <text evidence="1">Belongs to the HupF/HypC family.</text>
</comment>
<accession>A0ABW1T0C3</accession>
<comment type="caution">
    <text evidence="2">The sequence shown here is derived from an EMBL/GenBank/DDBJ whole genome shotgun (WGS) entry which is preliminary data.</text>
</comment>
<sequence>MCLGTLCQVAAPPADGAVLVRSGERETSVSLLTLTDPVATGDWLLVHCGLALARLTESEAHEALRLRDSEVPS</sequence>
<dbReference type="Proteomes" id="UP001596138">
    <property type="component" value="Unassembled WGS sequence"/>
</dbReference>
<reference evidence="3" key="1">
    <citation type="journal article" date="2019" name="Int. J. Syst. Evol. Microbiol.">
        <title>The Global Catalogue of Microorganisms (GCM) 10K type strain sequencing project: providing services to taxonomists for standard genome sequencing and annotation.</title>
        <authorList>
            <consortium name="The Broad Institute Genomics Platform"/>
            <consortium name="The Broad Institute Genome Sequencing Center for Infectious Disease"/>
            <person name="Wu L."/>
            <person name="Ma J."/>
        </authorList>
    </citation>
    <scope>NUCLEOTIDE SEQUENCE [LARGE SCALE GENOMIC DNA]</scope>
    <source>
        <strain evidence="3">CGMCC 4.7317</strain>
    </source>
</reference>
<evidence type="ECO:0000313" key="3">
    <source>
        <dbReference type="Proteomes" id="UP001596138"/>
    </source>
</evidence>
<dbReference type="SUPFAM" id="SSF159127">
    <property type="entry name" value="HupF/HypC-like"/>
    <property type="match status" value="1"/>
</dbReference>
<dbReference type="Pfam" id="PF01455">
    <property type="entry name" value="HupF_HypC"/>
    <property type="match status" value="1"/>
</dbReference>
<evidence type="ECO:0000256" key="1">
    <source>
        <dbReference type="ARBA" id="ARBA00006018"/>
    </source>
</evidence>